<gene>
    <name evidence="1" type="ordered locus">Sputcn32_2606</name>
</gene>
<reference evidence="1" key="1">
    <citation type="submission" date="2007-04" db="EMBL/GenBank/DDBJ databases">
        <title>Complete sequence of Shewanella putrefaciens CN-32.</title>
        <authorList>
            <consortium name="US DOE Joint Genome Institute"/>
            <person name="Copeland A."/>
            <person name="Lucas S."/>
            <person name="Lapidus A."/>
            <person name="Barry K."/>
            <person name="Detter J.C."/>
            <person name="Glavina del Rio T."/>
            <person name="Hammon N."/>
            <person name="Israni S."/>
            <person name="Dalin E."/>
            <person name="Tice H."/>
            <person name="Pitluck S."/>
            <person name="Chain P."/>
            <person name="Malfatti S."/>
            <person name="Shin M."/>
            <person name="Vergez L."/>
            <person name="Schmutz J."/>
            <person name="Larimer F."/>
            <person name="Land M."/>
            <person name="Hauser L."/>
            <person name="Kyrpides N."/>
            <person name="Mikhailova N."/>
            <person name="Romine M.F."/>
            <person name="Fredrickson J."/>
            <person name="Tiedje J."/>
            <person name="Richardson P."/>
        </authorList>
    </citation>
    <scope>NUCLEOTIDE SEQUENCE [LARGE SCALE GENOMIC DNA]</scope>
    <source>
        <strain evidence="1">CN-32</strain>
    </source>
</reference>
<dbReference type="STRING" id="319224.Sputcn32_2606"/>
<sequence>MDELLKSLVNTDDIVLLLAHTPHQLRPYLLAVQQFNENPLPKSSIEVVNGVHHFYNLDIPFTQGIPVIHSVKKQDNLVRELAKIDGIEGLIRQQQVQSTKEYTALFNPLLALAPISNLDLVRQFDEASTLVEAFVPYKITDHEINLLPNCIPDTLNILQSALACKMAGLNYSAILLIQKFIEAQLVEMNEGYQTLLTRITKQKGHLEKLKNAAKKGGKKRQEPSQKTKNQAIELFLAGEYKNYSVAAGELFPQIQEIGKENGFPFNSYVNGIRTVTDWLRSTKRYSK</sequence>
<dbReference type="EMBL" id="CP000681">
    <property type="protein sequence ID" value="ABP76327.1"/>
    <property type="molecule type" value="Genomic_DNA"/>
</dbReference>
<organism evidence="1">
    <name type="scientific">Shewanella putrefaciens (strain CN-32 / ATCC BAA-453)</name>
    <dbReference type="NCBI Taxonomy" id="319224"/>
    <lineage>
        <taxon>Bacteria</taxon>
        <taxon>Pseudomonadati</taxon>
        <taxon>Pseudomonadota</taxon>
        <taxon>Gammaproteobacteria</taxon>
        <taxon>Alteromonadales</taxon>
        <taxon>Shewanellaceae</taxon>
        <taxon>Shewanella</taxon>
    </lineage>
</organism>
<evidence type="ECO:0000313" key="1">
    <source>
        <dbReference type="EMBL" id="ABP76327.1"/>
    </source>
</evidence>
<proteinExistence type="predicted"/>
<dbReference type="HOGENOM" id="CLU_969418_0_0_6"/>
<dbReference type="AlphaFoldDB" id="A4Y8P4"/>
<accession>A4Y8P4</accession>
<protein>
    <submittedName>
        <fullName evidence="1">Uncharacterized protein</fullName>
    </submittedName>
</protein>
<dbReference type="KEGG" id="spc:Sputcn32_2606"/>
<name>A4Y8P4_SHEPC</name>